<protein>
    <submittedName>
        <fullName evidence="5">Helix-turn-helix transcriptional regulator</fullName>
    </submittedName>
</protein>
<dbReference type="AlphaFoldDB" id="A0A926KKL9"/>
<keyword evidence="2" id="KW-0238">DNA-binding</keyword>
<dbReference type="InterPro" id="IPR014710">
    <property type="entry name" value="RmlC-like_jellyroll"/>
</dbReference>
<dbReference type="GO" id="GO:0003700">
    <property type="term" value="F:DNA-binding transcription factor activity"/>
    <property type="evidence" value="ECO:0007669"/>
    <property type="project" value="InterPro"/>
</dbReference>
<evidence type="ECO:0000259" key="4">
    <source>
        <dbReference type="PROSITE" id="PS01124"/>
    </source>
</evidence>
<dbReference type="SUPFAM" id="SSF46689">
    <property type="entry name" value="Homeodomain-like"/>
    <property type="match status" value="1"/>
</dbReference>
<keyword evidence="1" id="KW-0805">Transcription regulation</keyword>
<dbReference type="InterPro" id="IPR003313">
    <property type="entry name" value="AraC-bd"/>
</dbReference>
<evidence type="ECO:0000256" key="3">
    <source>
        <dbReference type="ARBA" id="ARBA00023163"/>
    </source>
</evidence>
<name>A0A926KKL9_9BACL</name>
<dbReference type="PANTHER" id="PTHR43280:SF2">
    <property type="entry name" value="HTH-TYPE TRANSCRIPTIONAL REGULATOR EXSA"/>
    <property type="match status" value="1"/>
</dbReference>
<dbReference type="PROSITE" id="PS01124">
    <property type="entry name" value="HTH_ARAC_FAMILY_2"/>
    <property type="match status" value="1"/>
</dbReference>
<evidence type="ECO:0000256" key="2">
    <source>
        <dbReference type="ARBA" id="ARBA00023125"/>
    </source>
</evidence>
<accession>A0A926KKL9</accession>
<proteinExistence type="predicted"/>
<dbReference type="Pfam" id="PF12833">
    <property type="entry name" value="HTH_18"/>
    <property type="match status" value="1"/>
</dbReference>
<dbReference type="Pfam" id="PF02311">
    <property type="entry name" value="AraC_binding"/>
    <property type="match status" value="1"/>
</dbReference>
<dbReference type="PRINTS" id="PR00032">
    <property type="entry name" value="HTHARAC"/>
</dbReference>
<keyword evidence="6" id="KW-1185">Reference proteome</keyword>
<comment type="caution">
    <text evidence="5">The sequence shown here is derived from an EMBL/GenBank/DDBJ whole genome shotgun (WGS) entry which is preliminary data.</text>
</comment>
<gene>
    <name evidence="5" type="ORF">ICC18_01750</name>
</gene>
<sequence length="261" mass="30205">MPSHRHDFIEFSLVLEGKGKEWINGTQHDMVPGTIVLLLPYQIHEYKADTDDSLLMFICNFDMKLLTTGPEAAWGLNELLFGRDNAQPAYIHLQGKEYEESLQLWERLYREHEASLAWKPIMLRSLLLEALSLYARNGGQNQKPRSELQRSAPAKSIWSVVQYVYDHYLEPLSLTSLAEKFHIHPAQLSTQFGETLGIYFVDFLHELRIRHACSLLITSELPISQVAFESGFSSYPTFSRAFHRMKGMTPRQYREQKTVRA</sequence>
<feature type="domain" description="HTH araC/xylS-type" evidence="4">
    <location>
        <begin position="158"/>
        <end position="256"/>
    </location>
</feature>
<dbReference type="RefSeq" id="WP_188172653.1">
    <property type="nucleotide sequence ID" value="NZ_JACVVD010000001.1"/>
</dbReference>
<evidence type="ECO:0000313" key="6">
    <source>
        <dbReference type="Proteomes" id="UP000650466"/>
    </source>
</evidence>
<dbReference type="InterPro" id="IPR020449">
    <property type="entry name" value="Tscrpt_reg_AraC-type_HTH"/>
</dbReference>
<dbReference type="InterPro" id="IPR037923">
    <property type="entry name" value="HTH-like"/>
</dbReference>
<dbReference type="SUPFAM" id="SSF51215">
    <property type="entry name" value="Regulatory protein AraC"/>
    <property type="match status" value="1"/>
</dbReference>
<keyword evidence="3" id="KW-0804">Transcription</keyword>
<dbReference type="InterPro" id="IPR018060">
    <property type="entry name" value="HTH_AraC"/>
</dbReference>
<dbReference type="Gene3D" id="1.10.10.60">
    <property type="entry name" value="Homeodomain-like"/>
    <property type="match status" value="2"/>
</dbReference>
<dbReference type="EMBL" id="JACVVD010000001">
    <property type="protein sequence ID" value="MBD0378843.1"/>
    <property type="molecule type" value="Genomic_DNA"/>
</dbReference>
<dbReference type="Gene3D" id="2.60.120.10">
    <property type="entry name" value="Jelly Rolls"/>
    <property type="match status" value="1"/>
</dbReference>
<dbReference type="PANTHER" id="PTHR43280">
    <property type="entry name" value="ARAC-FAMILY TRANSCRIPTIONAL REGULATOR"/>
    <property type="match status" value="1"/>
</dbReference>
<evidence type="ECO:0000313" key="5">
    <source>
        <dbReference type="EMBL" id="MBD0378843.1"/>
    </source>
</evidence>
<dbReference type="SMART" id="SM00342">
    <property type="entry name" value="HTH_ARAC"/>
    <property type="match status" value="1"/>
</dbReference>
<evidence type="ECO:0000256" key="1">
    <source>
        <dbReference type="ARBA" id="ARBA00023015"/>
    </source>
</evidence>
<organism evidence="5 6">
    <name type="scientific">Paenibacillus sedimenti</name>
    <dbReference type="NCBI Taxonomy" id="2770274"/>
    <lineage>
        <taxon>Bacteria</taxon>
        <taxon>Bacillati</taxon>
        <taxon>Bacillota</taxon>
        <taxon>Bacilli</taxon>
        <taxon>Bacillales</taxon>
        <taxon>Paenibacillaceae</taxon>
        <taxon>Paenibacillus</taxon>
    </lineage>
</organism>
<dbReference type="InterPro" id="IPR009057">
    <property type="entry name" value="Homeodomain-like_sf"/>
</dbReference>
<dbReference type="Proteomes" id="UP000650466">
    <property type="component" value="Unassembled WGS sequence"/>
</dbReference>
<dbReference type="GO" id="GO:0043565">
    <property type="term" value="F:sequence-specific DNA binding"/>
    <property type="evidence" value="ECO:0007669"/>
    <property type="project" value="InterPro"/>
</dbReference>
<reference evidence="5" key="1">
    <citation type="submission" date="2020-09" db="EMBL/GenBank/DDBJ databases">
        <title>Draft Genome Sequence of Paenibacillus sp. WST5.</title>
        <authorList>
            <person name="Bao Z."/>
        </authorList>
    </citation>
    <scope>NUCLEOTIDE SEQUENCE</scope>
    <source>
        <strain evidence="5">WST5</strain>
    </source>
</reference>